<dbReference type="NCBIfam" id="TIGR00426">
    <property type="entry name" value="competence protein ComEA helix-hairpin-helix repeat region"/>
    <property type="match status" value="1"/>
</dbReference>
<dbReference type="EMBL" id="JAINVB010000001">
    <property type="protein sequence ID" value="MCK0087755.1"/>
    <property type="molecule type" value="Genomic_DNA"/>
</dbReference>
<dbReference type="InterPro" id="IPR010994">
    <property type="entry name" value="RuvA_2-like"/>
</dbReference>
<dbReference type="GO" id="GO:0003677">
    <property type="term" value="F:DNA binding"/>
    <property type="evidence" value="ECO:0007669"/>
    <property type="project" value="InterPro"/>
</dbReference>
<proteinExistence type="predicted"/>
<dbReference type="InterPro" id="IPR004509">
    <property type="entry name" value="Competence_ComEA_HhH"/>
</dbReference>
<dbReference type="GO" id="GO:0015627">
    <property type="term" value="C:type II protein secretion system complex"/>
    <property type="evidence" value="ECO:0007669"/>
    <property type="project" value="TreeGrafter"/>
</dbReference>
<dbReference type="Proteomes" id="UP001203136">
    <property type="component" value="Unassembled WGS sequence"/>
</dbReference>
<dbReference type="AlphaFoldDB" id="A0AAW5F7J2"/>
<feature type="domain" description="Helix-hairpin-helix DNA-binding motif class 1" evidence="1">
    <location>
        <begin position="178"/>
        <end position="197"/>
    </location>
</feature>
<dbReference type="Pfam" id="PF10531">
    <property type="entry name" value="SLBB"/>
    <property type="match status" value="1"/>
</dbReference>
<comment type="caution">
    <text evidence="2">The sequence shown here is derived from an EMBL/GenBank/DDBJ whole genome shotgun (WGS) entry which is preliminary data.</text>
</comment>
<organism evidence="2 3">
    <name type="scientific">Clostridium symbiosum</name>
    <name type="common">Bacteroides symbiosus</name>
    <dbReference type="NCBI Taxonomy" id="1512"/>
    <lineage>
        <taxon>Bacteria</taxon>
        <taxon>Bacillati</taxon>
        <taxon>Bacillota</taxon>
        <taxon>Clostridia</taxon>
        <taxon>Lachnospirales</taxon>
        <taxon>Lachnospiraceae</taxon>
        <taxon>Otoolea</taxon>
    </lineage>
</organism>
<dbReference type="SMART" id="SM00278">
    <property type="entry name" value="HhH1"/>
    <property type="match status" value="2"/>
</dbReference>
<dbReference type="Gene3D" id="1.10.150.320">
    <property type="entry name" value="Photosystem II 12 kDa extrinsic protein"/>
    <property type="match status" value="1"/>
</dbReference>
<feature type="domain" description="Helix-hairpin-helix DNA-binding motif class 1" evidence="1">
    <location>
        <begin position="208"/>
        <end position="227"/>
    </location>
</feature>
<dbReference type="Pfam" id="PF12836">
    <property type="entry name" value="HHH_3"/>
    <property type="match status" value="1"/>
</dbReference>
<dbReference type="SUPFAM" id="SSF47781">
    <property type="entry name" value="RuvA domain 2-like"/>
    <property type="match status" value="1"/>
</dbReference>
<accession>A0AAW5F7J2</accession>
<sequence>MKKETARMIKTAAAGIVMLAAVICYNVEWKGSGDTAQFHLTALQEETAEEGTDALAPAGVENHSPEYAGNTGDSERDNGAGRIFVHVCGEVAAPGVYEMKEGSRIYQAVEMAGGLTENAAGDFLNMAGKLEDGMKVQIPDREEAVQWSREAAAYPGISAGADGGAVTSKINLNTAVKEQLMTLKGIGEARAEAIIAYRQEYGPFARIEDIMEVPGIKEAAFQKIKEDITV</sequence>
<protein>
    <submittedName>
        <fullName evidence="2">Helix-hairpin-helix domain-containing protein</fullName>
    </submittedName>
</protein>
<dbReference type="PANTHER" id="PTHR21180:SF32">
    <property type="entry name" value="ENDONUCLEASE_EXONUCLEASE_PHOSPHATASE FAMILY DOMAIN-CONTAINING PROTEIN 1"/>
    <property type="match status" value="1"/>
</dbReference>
<dbReference type="InterPro" id="IPR003583">
    <property type="entry name" value="Hlx-hairpin-Hlx_DNA-bd_motif"/>
</dbReference>
<dbReference type="GO" id="GO:0015628">
    <property type="term" value="P:protein secretion by the type II secretion system"/>
    <property type="evidence" value="ECO:0007669"/>
    <property type="project" value="TreeGrafter"/>
</dbReference>
<evidence type="ECO:0000313" key="2">
    <source>
        <dbReference type="EMBL" id="MCK0087755.1"/>
    </source>
</evidence>
<evidence type="ECO:0000313" key="3">
    <source>
        <dbReference type="Proteomes" id="UP001203136"/>
    </source>
</evidence>
<dbReference type="PANTHER" id="PTHR21180">
    <property type="entry name" value="ENDONUCLEASE/EXONUCLEASE/PHOSPHATASE FAMILY DOMAIN-CONTAINING PROTEIN 1"/>
    <property type="match status" value="1"/>
</dbReference>
<dbReference type="InterPro" id="IPR019554">
    <property type="entry name" value="Soluble_ligand-bd"/>
</dbReference>
<gene>
    <name evidence="2" type="ORF">K5I21_18100</name>
</gene>
<name>A0AAW5F7J2_CLOSY</name>
<dbReference type="GO" id="GO:0006281">
    <property type="term" value="P:DNA repair"/>
    <property type="evidence" value="ECO:0007669"/>
    <property type="project" value="InterPro"/>
</dbReference>
<dbReference type="RefSeq" id="WP_021642558.1">
    <property type="nucleotide sequence ID" value="NZ_CABHNX010000013.1"/>
</dbReference>
<evidence type="ECO:0000259" key="1">
    <source>
        <dbReference type="SMART" id="SM00278"/>
    </source>
</evidence>
<dbReference type="InterPro" id="IPR051675">
    <property type="entry name" value="Endo/Exo/Phosphatase_dom_1"/>
</dbReference>
<reference evidence="2" key="1">
    <citation type="journal article" date="2022" name="Cell Host Microbe">
        <title>Colonization of the live biotherapeutic product VE303 and modulation of the microbiota and metabolites in healthy volunteers.</title>
        <authorList>
            <person name="Dsouza M."/>
            <person name="Menon R."/>
            <person name="Crossette E."/>
            <person name="Bhattarai S.K."/>
            <person name="Schneider J."/>
            <person name="Kim Y.G."/>
            <person name="Reddy S."/>
            <person name="Caballero S."/>
            <person name="Felix C."/>
            <person name="Cornacchione L."/>
            <person name="Hendrickson J."/>
            <person name="Watson A.R."/>
            <person name="Minot S.S."/>
            <person name="Greenfield N."/>
            <person name="Schopf L."/>
            <person name="Szabady R."/>
            <person name="Patarroyo J."/>
            <person name="Smith W."/>
            <person name="Harrison P."/>
            <person name="Kuijper E.J."/>
            <person name="Kelly C.P."/>
            <person name="Olle B."/>
            <person name="Bobilev D."/>
            <person name="Silber J.L."/>
            <person name="Bucci V."/>
            <person name="Roberts B."/>
            <person name="Faith J."/>
            <person name="Norman J.M."/>
        </authorList>
    </citation>
    <scope>NUCLEOTIDE SEQUENCE</scope>
    <source>
        <strain evidence="2">VE303-04</strain>
    </source>
</reference>
<dbReference type="Gene3D" id="3.10.560.10">
    <property type="entry name" value="Outer membrane lipoprotein wza domain like"/>
    <property type="match status" value="1"/>
</dbReference>